<dbReference type="AlphaFoldDB" id="A0A564VCY3"/>
<proteinExistence type="predicted"/>
<protein>
    <submittedName>
        <fullName evidence="2">Uncharacterized protein</fullName>
    </submittedName>
</protein>
<name>A0A564VCY3_BIFLI</name>
<evidence type="ECO:0000256" key="1">
    <source>
        <dbReference type="SAM" id="Phobius"/>
    </source>
</evidence>
<dbReference type="EMBL" id="CABHNT010000008">
    <property type="protein sequence ID" value="VUX30137.1"/>
    <property type="molecule type" value="Genomic_DNA"/>
</dbReference>
<keyword evidence="1" id="KW-1133">Transmembrane helix</keyword>
<organism evidence="2 3">
    <name type="scientific">Bifidobacterium longum subsp. infantis</name>
    <dbReference type="NCBI Taxonomy" id="1682"/>
    <lineage>
        <taxon>Bacteria</taxon>
        <taxon>Bacillati</taxon>
        <taxon>Actinomycetota</taxon>
        <taxon>Actinomycetes</taxon>
        <taxon>Bifidobacteriales</taxon>
        <taxon>Bifidobacteriaceae</taxon>
        <taxon>Bifidobacterium</taxon>
    </lineage>
</organism>
<keyword evidence="1" id="KW-0472">Membrane</keyword>
<dbReference type="Proteomes" id="UP000345266">
    <property type="component" value="Unassembled WGS sequence"/>
</dbReference>
<reference evidence="2 3" key="1">
    <citation type="submission" date="2019-07" db="EMBL/GenBank/DDBJ databases">
        <authorList>
            <person name="Hibberd C M."/>
            <person name="Gehrig L. J."/>
            <person name="Chang H.-W."/>
            <person name="Venkatesh S."/>
        </authorList>
    </citation>
    <scope>NUCLEOTIDE SEQUENCE [LARGE SCALE GENOMIC DNA]</scope>
    <source>
        <strain evidence="2">Bifidobacterium_longum_subsp_infantis_JG_Bg463</strain>
    </source>
</reference>
<gene>
    <name evidence="2" type="ORF">BLJG463_00547</name>
</gene>
<keyword evidence="1" id="KW-0812">Transmembrane</keyword>
<accession>A0A564VCY3</accession>
<evidence type="ECO:0000313" key="2">
    <source>
        <dbReference type="EMBL" id="VUX30137.1"/>
    </source>
</evidence>
<feature type="transmembrane region" description="Helical" evidence="1">
    <location>
        <begin position="43"/>
        <end position="65"/>
    </location>
</feature>
<feature type="transmembrane region" description="Helical" evidence="1">
    <location>
        <begin position="6"/>
        <end position="31"/>
    </location>
</feature>
<evidence type="ECO:0000313" key="3">
    <source>
        <dbReference type="Proteomes" id="UP000345266"/>
    </source>
</evidence>
<dbReference type="RefSeq" id="WP_144099473.1">
    <property type="nucleotide sequence ID" value="NZ_CABHND010000037.1"/>
</dbReference>
<sequence>MFDSVVAWYGSLPVGARGVVTLAVGLLVAWIAFRVAVRLVKGLVRSIVAAVLAFLLATVPGNLILHDAYAQLRERASMSAVM</sequence>